<comment type="caution">
    <text evidence="14">The sequence shown here is derived from an EMBL/GenBank/DDBJ whole genome shotgun (WGS) entry which is preliminary data.</text>
</comment>
<dbReference type="RefSeq" id="WP_075361064.1">
    <property type="nucleotide sequence ID" value="NZ_MPDM01000002.1"/>
</dbReference>
<name>A0A1Q5PRW4_9ACTO</name>
<dbReference type="PANTHER" id="PTHR45436:SF5">
    <property type="entry name" value="SENSOR HISTIDINE KINASE TRCS"/>
    <property type="match status" value="1"/>
</dbReference>
<dbReference type="Pfam" id="PF02518">
    <property type="entry name" value="HATPase_c"/>
    <property type="match status" value="1"/>
</dbReference>
<evidence type="ECO:0000256" key="8">
    <source>
        <dbReference type="ARBA" id="ARBA00022989"/>
    </source>
</evidence>
<dbReference type="GO" id="GO:0000155">
    <property type="term" value="F:phosphorelay sensor kinase activity"/>
    <property type="evidence" value="ECO:0007669"/>
    <property type="project" value="InterPro"/>
</dbReference>
<evidence type="ECO:0000259" key="13">
    <source>
        <dbReference type="PROSITE" id="PS50885"/>
    </source>
</evidence>
<evidence type="ECO:0000256" key="7">
    <source>
        <dbReference type="ARBA" id="ARBA00022777"/>
    </source>
</evidence>
<evidence type="ECO:0000256" key="1">
    <source>
        <dbReference type="ARBA" id="ARBA00000085"/>
    </source>
</evidence>
<dbReference type="PRINTS" id="PR00344">
    <property type="entry name" value="BCTRLSENSOR"/>
</dbReference>
<sequence length="436" mass="47219">MHKLSIRATVTAVMVAVLLIALPGAILGSFMLWENDKAAFDTRVATIAKSIANSRGGLELQDDIVLQTWLSDSHPPLDSISLERRNGKDVHVGQSPDSLKMVSIARIDPFTNLVVERSAMDTVGKIIQLLFAVSITVAVALVIGYLIARKAAREISAPLVFLAAQAEQISSGQLRGAPNKSGIEEIDLVQAELQRSSERMAERIASERQFSRDVSHQIRTPLTALLLRLEELEYLSDDPEIIEGAKASISQVERLKDIIDVLLSQAQSRRGGTAQSLSILEIFSPLQEEWEEVFKRAGRELLFQDDSTGNVMATPAALSQVLATLLENSLKYGEGTTRVSARGGITGGFTVEVADEGEGMSDEIAEMVFEKGFSGQGSTGLGLGIAKDLIHSDGGSLELTRRRPPVFTISLQAATFTKEAPRDAVIAVGRRRSRMS</sequence>
<dbReference type="Proteomes" id="UP000186465">
    <property type="component" value="Unassembled WGS sequence"/>
</dbReference>
<evidence type="ECO:0000256" key="5">
    <source>
        <dbReference type="ARBA" id="ARBA00022679"/>
    </source>
</evidence>
<evidence type="ECO:0000259" key="12">
    <source>
        <dbReference type="PROSITE" id="PS50109"/>
    </source>
</evidence>
<dbReference type="InterPro" id="IPR003661">
    <property type="entry name" value="HisK_dim/P_dom"/>
</dbReference>
<dbReference type="SUPFAM" id="SSF47384">
    <property type="entry name" value="Homodimeric domain of signal transducing histidine kinase"/>
    <property type="match status" value="1"/>
</dbReference>
<gene>
    <name evidence="14" type="ORF">BM477_02270</name>
</gene>
<keyword evidence="8 11" id="KW-1133">Transmembrane helix</keyword>
<dbReference type="InterPro" id="IPR003660">
    <property type="entry name" value="HAMP_dom"/>
</dbReference>
<evidence type="ECO:0000256" key="3">
    <source>
        <dbReference type="ARBA" id="ARBA00012438"/>
    </source>
</evidence>
<feature type="domain" description="Histidine kinase" evidence="12">
    <location>
        <begin position="213"/>
        <end position="415"/>
    </location>
</feature>
<keyword evidence="6 11" id="KW-0812">Transmembrane</keyword>
<dbReference type="PROSITE" id="PS50109">
    <property type="entry name" value="HIS_KIN"/>
    <property type="match status" value="1"/>
</dbReference>
<evidence type="ECO:0000256" key="9">
    <source>
        <dbReference type="ARBA" id="ARBA00023012"/>
    </source>
</evidence>
<keyword evidence="4" id="KW-0597">Phosphoprotein</keyword>
<keyword evidence="15" id="KW-1185">Reference proteome</keyword>
<dbReference type="SMART" id="SM00388">
    <property type="entry name" value="HisKA"/>
    <property type="match status" value="1"/>
</dbReference>
<feature type="transmembrane region" description="Helical" evidence="11">
    <location>
        <begin position="12"/>
        <end position="33"/>
    </location>
</feature>
<evidence type="ECO:0000256" key="2">
    <source>
        <dbReference type="ARBA" id="ARBA00004236"/>
    </source>
</evidence>
<dbReference type="STRING" id="156892.BM477_02270"/>
<dbReference type="SMART" id="SM00387">
    <property type="entry name" value="HATPase_c"/>
    <property type="match status" value="1"/>
</dbReference>
<dbReference type="PROSITE" id="PS50885">
    <property type="entry name" value="HAMP"/>
    <property type="match status" value="1"/>
</dbReference>
<dbReference type="Gene3D" id="3.30.565.10">
    <property type="entry name" value="Histidine kinase-like ATPase, C-terminal domain"/>
    <property type="match status" value="1"/>
</dbReference>
<organism evidence="14 15">
    <name type="scientific">Boudabousia marimammalium</name>
    <dbReference type="NCBI Taxonomy" id="156892"/>
    <lineage>
        <taxon>Bacteria</taxon>
        <taxon>Bacillati</taxon>
        <taxon>Actinomycetota</taxon>
        <taxon>Actinomycetes</taxon>
        <taxon>Actinomycetales</taxon>
        <taxon>Actinomycetaceae</taxon>
        <taxon>Boudabousia</taxon>
    </lineage>
</organism>
<keyword evidence="7" id="KW-0418">Kinase</keyword>
<evidence type="ECO:0000256" key="4">
    <source>
        <dbReference type="ARBA" id="ARBA00022553"/>
    </source>
</evidence>
<proteinExistence type="predicted"/>
<dbReference type="OrthoDB" id="5499837at2"/>
<dbReference type="InterPro" id="IPR050428">
    <property type="entry name" value="TCS_sensor_his_kinase"/>
</dbReference>
<dbReference type="PANTHER" id="PTHR45436">
    <property type="entry name" value="SENSOR HISTIDINE KINASE YKOH"/>
    <property type="match status" value="1"/>
</dbReference>
<dbReference type="InterPro" id="IPR004358">
    <property type="entry name" value="Sig_transdc_His_kin-like_C"/>
</dbReference>
<feature type="transmembrane region" description="Helical" evidence="11">
    <location>
        <begin position="126"/>
        <end position="148"/>
    </location>
</feature>
<dbReference type="Pfam" id="PF00512">
    <property type="entry name" value="HisKA"/>
    <property type="match status" value="1"/>
</dbReference>
<evidence type="ECO:0000256" key="6">
    <source>
        <dbReference type="ARBA" id="ARBA00022692"/>
    </source>
</evidence>
<dbReference type="InterPro" id="IPR003594">
    <property type="entry name" value="HATPase_dom"/>
</dbReference>
<dbReference type="Gene3D" id="1.10.287.130">
    <property type="match status" value="1"/>
</dbReference>
<dbReference type="InterPro" id="IPR036097">
    <property type="entry name" value="HisK_dim/P_sf"/>
</dbReference>
<accession>A0A1Q5PRW4</accession>
<keyword evidence="9" id="KW-0902">Two-component regulatory system</keyword>
<comment type="subcellular location">
    <subcellularLocation>
        <location evidence="2">Cell membrane</location>
    </subcellularLocation>
</comment>
<dbReference type="AlphaFoldDB" id="A0A1Q5PRW4"/>
<dbReference type="Gene3D" id="6.10.340.10">
    <property type="match status" value="1"/>
</dbReference>
<evidence type="ECO:0000313" key="14">
    <source>
        <dbReference type="EMBL" id="OKL50239.1"/>
    </source>
</evidence>
<dbReference type="EMBL" id="MPDM01000002">
    <property type="protein sequence ID" value="OKL50239.1"/>
    <property type="molecule type" value="Genomic_DNA"/>
</dbReference>
<dbReference type="InterPro" id="IPR005467">
    <property type="entry name" value="His_kinase_dom"/>
</dbReference>
<reference evidence="15" key="1">
    <citation type="submission" date="2016-11" db="EMBL/GenBank/DDBJ databases">
        <title>Actinomyces gypaetusis sp. nov. isolated from Gypaetus barbatus in Qinghai Tibet Plateau China.</title>
        <authorList>
            <person name="Meng X."/>
        </authorList>
    </citation>
    <scope>NUCLEOTIDE SEQUENCE [LARGE SCALE GENOMIC DNA]</scope>
    <source>
        <strain evidence="15">DSM 15383</strain>
    </source>
</reference>
<dbReference type="GO" id="GO:0005886">
    <property type="term" value="C:plasma membrane"/>
    <property type="evidence" value="ECO:0007669"/>
    <property type="project" value="UniProtKB-SubCell"/>
</dbReference>
<keyword evidence="5" id="KW-0808">Transferase</keyword>
<dbReference type="SUPFAM" id="SSF55874">
    <property type="entry name" value="ATPase domain of HSP90 chaperone/DNA topoisomerase II/histidine kinase"/>
    <property type="match status" value="1"/>
</dbReference>
<protein>
    <recommendedName>
        <fullName evidence="3">histidine kinase</fullName>
        <ecNumber evidence="3">2.7.13.3</ecNumber>
    </recommendedName>
</protein>
<evidence type="ECO:0000313" key="15">
    <source>
        <dbReference type="Proteomes" id="UP000186465"/>
    </source>
</evidence>
<evidence type="ECO:0000256" key="11">
    <source>
        <dbReference type="SAM" id="Phobius"/>
    </source>
</evidence>
<dbReference type="InterPro" id="IPR036890">
    <property type="entry name" value="HATPase_C_sf"/>
</dbReference>
<keyword evidence="10 11" id="KW-0472">Membrane</keyword>
<evidence type="ECO:0000256" key="10">
    <source>
        <dbReference type="ARBA" id="ARBA00023136"/>
    </source>
</evidence>
<dbReference type="EC" id="2.7.13.3" evidence="3"/>
<comment type="catalytic activity">
    <reaction evidence="1">
        <text>ATP + protein L-histidine = ADP + protein N-phospho-L-histidine.</text>
        <dbReference type="EC" id="2.7.13.3"/>
    </reaction>
</comment>
<feature type="domain" description="HAMP" evidence="13">
    <location>
        <begin position="153"/>
        <end position="205"/>
    </location>
</feature>